<dbReference type="Pfam" id="PF01486">
    <property type="entry name" value="K-box"/>
    <property type="match status" value="1"/>
</dbReference>
<dbReference type="GO" id="GO:0000977">
    <property type="term" value="F:RNA polymerase II transcription regulatory region sequence-specific DNA binding"/>
    <property type="evidence" value="ECO:0007669"/>
    <property type="project" value="InterPro"/>
</dbReference>
<feature type="domain" description="MADS-box" evidence="7">
    <location>
        <begin position="1"/>
        <end position="61"/>
    </location>
</feature>
<dbReference type="GO" id="GO:0005634">
    <property type="term" value="C:nucleus"/>
    <property type="evidence" value="ECO:0007669"/>
    <property type="project" value="UniProtKB-SubCell"/>
</dbReference>
<dbReference type="PROSITE" id="PS50066">
    <property type="entry name" value="MADS_BOX_2"/>
    <property type="match status" value="1"/>
</dbReference>
<dbReference type="CDD" id="cd00265">
    <property type="entry name" value="MADS_MEF2_like"/>
    <property type="match status" value="1"/>
</dbReference>
<accession>A0A1P8SCC1</accession>
<dbReference type="FunFam" id="3.40.1810.10:FF:000003">
    <property type="entry name" value="MADS-box transcription factor MADS-MC"/>
    <property type="match status" value="1"/>
</dbReference>
<dbReference type="Pfam" id="PF00319">
    <property type="entry name" value="SRF-TF"/>
    <property type="match status" value="1"/>
</dbReference>
<evidence type="ECO:0000256" key="4">
    <source>
        <dbReference type="ARBA" id="ARBA00023163"/>
    </source>
</evidence>
<dbReference type="SUPFAM" id="SSF55455">
    <property type="entry name" value="SRF-like"/>
    <property type="match status" value="1"/>
</dbReference>
<dbReference type="InterPro" id="IPR002100">
    <property type="entry name" value="TF_MADSbox"/>
</dbReference>
<evidence type="ECO:0000256" key="6">
    <source>
        <dbReference type="SAM" id="Coils"/>
    </source>
</evidence>
<dbReference type="GO" id="GO:0045944">
    <property type="term" value="P:positive regulation of transcription by RNA polymerase II"/>
    <property type="evidence" value="ECO:0007669"/>
    <property type="project" value="InterPro"/>
</dbReference>
<keyword evidence="3" id="KW-0238">DNA-binding</keyword>
<comment type="subcellular location">
    <subcellularLocation>
        <location evidence="1">Nucleus</location>
    </subcellularLocation>
</comment>
<sequence>MGRGRVQLKRIESKINRQVTFSKRRSGLLKKAHEISVLCDAELALIIFSSRGKLYEYSTGTCMERILEQYERYRYAERALLINESDPQEDLRNEYGYLKSKVDALQRSRSHLLGEKLDTLSLEELQQLEQQLETALKRTRSQMNQHLLDCIAEHQRKEKSLLEQKIALKKKIIESENSIKMLQQMSTNKHCQAQISSSSPPTFQATNSVPTINIGTYLACSAGQDVFDEPLLFG</sequence>
<dbReference type="Gene3D" id="3.40.1810.10">
    <property type="entry name" value="Transcription factor, MADS-box"/>
    <property type="match status" value="1"/>
</dbReference>
<name>A0A1P8SCC1_9ASPA</name>
<evidence type="ECO:0000256" key="3">
    <source>
        <dbReference type="ARBA" id="ARBA00023125"/>
    </source>
</evidence>
<evidence type="ECO:0000256" key="5">
    <source>
        <dbReference type="ARBA" id="ARBA00023242"/>
    </source>
</evidence>
<proteinExistence type="evidence at transcript level"/>
<evidence type="ECO:0000313" key="9">
    <source>
        <dbReference type="EMBL" id="APY18445.1"/>
    </source>
</evidence>
<evidence type="ECO:0000259" key="8">
    <source>
        <dbReference type="PROSITE" id="PS51297"/>
    </source>
</evidence>
<reference evidence="9" key="1">
    <citation type="submission" date="2016-05" db="EMBL/GenBank/DDBJ databases">
        <title>Transcriptome-wide analysis of A, B and E class genes in wild type and peloric Cymbidium goeringii flowers.</title>
        <authorList>
            <person name="Xiang L."/>
        </authorList>
    </citation>
    <scope>NUCLEOTIDE SEQUENCE</scope>
</reference>
<dbReference type="SMART" id="SM00432">
    <property type="entry name" value="MADS"/>
    <property type="match status" value="1"/>
</dbReference>
<evidence type="ECO:0000256" key="2">
    <source>
        <dbReference type="ARBA" id="ARBA00023015"/>
    </source>
</evidence>
<evidence type="ECO:0000256" key="1">
    <source>
        <dbReference type="ARBA" id="ARBA00004123"/>
    </source>
</evidence>
<dbReference type="PRINTS" id="PR00404">
    <property type="entry name" value="MADSDOMAIN"/>
</dbReference>
<feature type="domain" description="K-box" evidence="8">
    <location>
        <begin position="88"/>
        <end position="178"/>
    </location>
</feature>
<feature type="coiled-coil region" evidence="6">
    <location>
        <begin position="122"/>
        <end position="171"/>
    </location>
</feature>
<dbReference type="GO" id="GO:0003700">
    <property type="term" value="F:DNA-binding transcription factor activity"/>
    <property type="evidence" value="ECO:0007669"/>
    <property type="project" value="InterPro"/>
</dbReference>
<keyword evidence="4" id="KW-0804">Transcription</keyword>
<dbReference type="InterPro" id="IPR033896">
    <property type="entry name" value="MEF2-like_N"/>
</dbReference>
<dbReference type="GO" id="GO:0046983">
    <property type="term" value="F:protein dimerization activity"/>
    <property type="evidence" value="ECO:0007669"/>
    <property type="project" value="InterPro"/>
</dbReference>
<dbReference type="PANTHER" id="PTHR48019">
    <property type="entry name" value="SERUM RESPONSE FACTOR HOMOLOG"/>
    <property type="match status" value="1"/>
</dbReference>
<protein>
    <submittedName>
        <fullName evidence="9">AP1/FUL1</fullName>
    </submittedName>
</protein>
<keyword evidence="2" id="KW-0805">Transcription regulation</keyword>
<organism evidence="9">
    <name type="scientific">Cymbidium goeringii</name>
    <dbReference type="NCBI Taxonomy" id="112607"/>
    <lineage>
        <taxon>Eukaryota</taxon>
        <taxon>Viridiplantae</taxon>
        <taxon>Streptophyta</taxon>
        <taxon>Embryophyta</taxon>
        <taxon>Tracheophyta</taxon>
        <taxon>Spermatophyta</taxon>
        <taxon>Magnoliopsida</taxon>
        <taxon>Liliopsida</taxon>
        <taxon>Asparagales</taxon>
        <taxon>Orchidaceae</taxon>
        <taxon>Epidendroideae</taxon>
        <taxon>Cymbidieae</taxon>
        <taxon>Cymbidiinae</taxon>
        <taxon>Cymbidium</taxon>
    </lineage>
</organism>
<keyword evidence="5" id="KW-0539">Nucleus</keyword>
<dbReference type="InterPro" id="IPR002487">
    <property type="entry name" value="TF_Kbox"/>
</dbReference>
<dbReference type="PROSITE" id="PS00350">
    <property type="entry name" value="MADS_BOX_1"/>
    <property type="match status" value="1"/>
</dbReference>
<dbReference type="PROSITE" id="PS51297">
    <property type="entry name" value="K_BOX"/>
    <property type="match status" value="1"/>
</dbReference>
<dbReference type="InterPro" id="IPR036879">
    <property type="entry name" value="TF_MADSbox_sf"/>
</dbReference>
<dbReference type="InterPro" id="IPR050142">
    <property type="entry name" value="MADS-box/MEF2_TF"/>
</dbReference>
<evidence type="ECO:0000259" key="7">
    <source>
        <dbReference type="PROSITE" id="PS50066"/>
    </source>
</evidence>
<dbReference type="EMBL" id="KX347440">
    <property type="protein sequence ID" value="APY18445.1"/>
    <property type="molecule type" value="mRNA"/>
</dbReference>
<dbReference type="AlphaFoldDB" id="A0A1P8SCC1"/>
<keyword evidence="6" id="KW-0175">Coiled coil</keyword>